<gene>
    <name evidence="2" type="ORF">ASD8599_01138</name>
</gene>
<keyword evidence="3" id="KW-1185">Reference proteome</keyword>
<proteinExistence type="predicted"/>
<accession>A0A2R8BBE7</accession>
<organism evidence="2 3">
    <name type="scientific">Ascidiaceihabitans donghaensis</name>
    <dbReference type="NCBI Taxonomy" id="1510460"/>
    <lineage>
        <taxon>Bacteria</taxon>
        <taxon>Pseudomonadati</taxon>
        <taxon>Pseudomonadota</taxon>
        <taxon>Alphaproteobacteria</taxon>
        <taxon>Rhodobacterales</taxon>
        <taxon>Paracoccaceae</taxon>
        <taxon>Ascidiaceihabitans</taxon>
    </lineage>
</organism>
<sequence length="173" mass="19562">MKSSIFLGLCCLAPMAQAETKSVYLEDISGARIQIASIDVAATGDYKITMSDAPFTDHFLSMRPFRCLQGPAKHWCFVPYPYEIERNISDGLTDLEYDFLFVWKGATDYGINMWNGVYYKMQQVEGHVSGTLHEMDMDILSAPPATGDLRPVAEKHLHESDPESHWLPRLVIE</sequence>
<evidence type="ECO:0000313" key="3">
    <source>
        <dbReference type="Proteomes" id="UP000244880"/>
    </source>
</evidence>
<feature type="chain" id="PRO_5015316035" evidence="1">
    <location>
        <begin position="19"/>
        <end position="173"/>
    </location>
</feature>
<evidence type="ECO:0000313" key="2">
    <source>
        <dbReference type="EMBL" id="SPH20403.1"/>
    </source>
</evidence>
<name>A0A2R8BBE7_9RHOB</name>
<dbReference type="RefSeq" id="WP_108827621.1">
    <property type="nucleotide sequence ID" value="NZ_OMOR01000001.1"/>
</dbReference>
<feature type="signal peptide" evidence="1">
    <location>
        <begin position="1"/>
        <end position="18"/>
    </location>
</feature>
<dbReference type="EMBL" id="OMOR01000001">
    <property type="protein sequence ID" value="SPH20403.1"/>
    <property type="molecule type" value="Genomic_DNA"/>
</dbReference>
<reference evidence="2 3" key="1">
    <citation type="submission" date="2018-03" db="EMBL/GenBank/DDBJ databases">
        <authorList>
            <person name="Keele B.F."/>
        </authorList>
    </citation>
    <scope>NUCLEOTIDE SEQUENCE [LARGE SCALE GENOMIC DNA]</scope>
    <source>
        <strain evidence="2 3">CECT 8599</strain>
    </source>
</reference>
<evidence type="ECO:0000256" key="1">
    <source>
        <dbReference type="SAM" id="SignalP"/>
    </source>
</evidence>
<dbReference type="AlphaFoldDB" id="A0A2R8BBE7"/>
<keyword evidence="1" id="KW-0732">Signal</keyword>
<protein>
    <submittedName>
        <fullName evidence="2">Uncharacterized protein</fullName>
    </submittedName>
</protein>
<dbReference type="OrthoDB" id="7987888at2"/>
<dbReference type="Proteomes" id="UP000244880">
    <property type="component" value="Unassembled WGS sequence"/>
</dbReference>